<feature type="compositionally biased region" description="Low complexity" evidence="1">
    <location>
        <begin position="101"/>
        <end position="110"/>
    </location>
</feature>
<keyword evidence="6" id="KW-1185">Reference proteome</keyword>
<evidence type="ECO:0000256" key="1">
    <source>
        <dbReference type="SAM" id="MobiDB-lite"/>
    </source>
</evidence>
<keyword evidence="2" id="KW-1133">Transmembrane helix</keyword>
<evidence type="ECO:0000313" key="5">
    <source>
        <dbReference type="EMBL" id="MFC0622705.1"/>
    </source>
</evidence>
<feature type="domain" description="GerMN" evidence="3">
    <location>
        <begin position="139"/>
        <end position="251"/>
    </location>
</feature>
<evidence type="ECO:0000259" key="4">
    <source>
        <dbReference type="Pfam" id="PF10648"/>
    </source>
</evidence>
<dbReference type="RefSeq" id="WP_380043385.1">
    <property type="nucleotide sequence ID" value="NZ_JBHLTC010000001.1"/>
</dbReference>
<dbReference type="Pfam" id="PF10648">
    <property type="entry name" value="Gmad2"/>
    <property type="match status" value="1"/>
</dbReference>
<feature type="transmembrane region" description="Helical" evidence="2">
    <location>
        <begin position="55"/>
        <end position="77"/>
    </location>
</feature>
<dbReference type="InterPro" id="IPR018911">
    <property type="entry name" value="Gmad2_Ig-like_dom"/>
</dbReference>
<feature type="domain" description="Bacterial spore germination immunoglobulin-like" evidence="4">
    <location>
        <begin position="276"/>
        <end position="357"/>
    </location>
</feature>
<keyword evidence="2" id="KW-0812">Transmembrane</keyword>
<dbReference type="Proteomes" id="UP001589890">
    <property type="component" value="Unassembled WGS sequence"/>
</dbReference>
<evidence type="ECO:0000256" key="2">
    <source>
        <dbReference type="SAM" id="Phobius"/>
    </source>
</evidence>
<comment type="caution">
    <text evidence="5">The sequence shown here is derived from an EMBL/GenBank/DDBJ whole genome shotgun (WGS) entry which is preliminary data.</text>
</comment>
<feature type="region of interest" description="Disordered" evidence="1">
    <location>
        <begin position="84"/>
        <end position="132"/>
    </location>
</feature>
<sequence>MTEPRNEFDDLMRRALRAEADQVQPSDDGLHQIRERLARQPRPVVAARSIRRHPWLLTAGGAVLGTAATIGLFTVLMDRPPGDLEASVPESVATSPTPKQTRVAPTTPAVTPRPSPAPTLSTTIGPEVSPEPTETRAVPVYWVGDTVGIENVGPKLYRTFVPIKGRAAYEAVLAMTASKADDPDYRSPWFGAKVNAVQVGSKVITVDFAELPRTKLDKDYAELALQQLVYTVQGTLQSQAPVKITHNGRDVRTVFGAANALTPIRRAPLMEVQAFVWINSPTNGVKTTSPLQVTGIASAFEATVNWQVRNLKTRAVVQTGFTNTAEGQKHSPYAFTVKLPAGEYELLVYQESGEDGSITNADSKTFSVAR</sequence>
<gene>
    <name evidence="5" type="ORF">ACFFGN_01440</name>
</gene>
<keyword evidence="2" id="KW-0472">Membrane</keyword>
<name>A0ABV6QDS4_9ACTN</name>
<proteinExistence type="predicted"/>
<dbReference type="InterPro" id="IPR019606">
    <property type="entry name" value="GerMN"/>
</dbReference>
<evidence type="ECO:0000259" key="3">
    <source>
        <dbReference type="Pfam" id="PF10646"/>
    </source>
</evidence>
<organism evidence="5 6">
    <name type="scientific">Kribbella deserti</name>
    <dbReference type="NCBI Taxonomy" id="1926257"/>
    <lineage>
        <taxon>Bacteria</taxon>
        <taxon>Bacillati</taxon>
        <taxon>Actinomycetota</taxon>
        <taxon>Actinomycetes</taxon>
        <taxon>Propionibacteriales</taxon>
        <taxon>Kribbellaceae</taxon>
        <taxon>Kribbella</taxon>
    </lineage>
</organism>
<dbReference type="Pfam" id="PF10646">
    <property type="entry name" value="Germane"/>
    <property type="match status" value="1"/>
</dbReference>
<reference evidence="5 6" key="1">
    <citation type="submission" date="2024-09" db="EMBL/GenBank/DDBJ databases">
        <authorList>
            <person name="Sun Q."/>
            <person name="Mori K."/>
        </authorList>
    </citation>
    <scope>NUCLEOTIDE SEQUENCE [LARGE SCALE GENOMIC DNA]</scope>
    <source>
        <strain evidence="5 6">CGMCC 1.15906</strain>
    </source>
</reference>
<dbReference type="EMBL" id="JBHLTC010000001">
    <property type="protein sequence ID" value="MFC0622705.1"/>
    <property type="molecule type" value="Genomic_DNA"/>
</dbReference>
<evidence type="ECO:0000313" key="6">
    <source>
        <dbReference type="Proteomes" id="UP001589890"/>
    </source>
</evidence>
<accession>A0ABV6QDS4</accession>
<protein>
    <submittedName>
        <fullName evidence="5">Gmad2 immunoglobulin-like domain-containing protein</fullName>
    </submittedName>
</protein>